<protein>
    <recommendedName>
        <fullName evidence="4">Beta-glucuronidase C-terminal domain-containing protein</fullName>
    </recommendedName>
</protein>
<dbReference type="AlphaFoldDB" id="A0A2P6NTI7"/>
<reference evidence="2 3" key="1">
    <citation type="journal article" date="2018" name="Genome Biol. Evol.">
        <title>Multiple Roots of Fruiting Body Formation in Amoebozoa.</title>
        <authorList>
            <person name="Hillmann F."/>
            <person name="Forbes G."/>
            <person name="Novohradska S."/>
            <person name="Ferling I."/>
            <person name="Riege K."/>
            <person name="Groth M."/>
            <person name="Westermann M."/>
            <person name="Marz M."/>
            <person name="Spaller T."/>
            <person name="Winckler T."/>
            <person name="Schaap P."/>
            <person name="Glockner G."/>
        </authorList>
    </citation>
    <scope>NUCLEOTIDE SEQUENCE [LARGE SCALE GENOMIC DNA]</scope>
    <source>
        <strain evidence="2 3">Jena</strain>
    </source>
</reference>
<keyword evidence="1" id="KW-0732">Signal</keyword>
<evidence type="ECO:0000313" key="2">
    <source>
        <dbReference type="EMBL" id="PRP87261.1"/>
    </source>
</evidence>
<sequence>MRCSKTFSYLFFLFAFACAQQGIYVELNSSDKGPIVEKSSQYFSLSIEWDLIQGYLANKTEFEPATTQLLSNLKALSGSAPVLRIGGNSADYSEWNPNHERPYSSHVTYNITLDDLKGLKSIATQLKTKLILGLNFLNPIDPSRSLKEAEAIVETIGEDLIQSFEIGNEPDLYKNNGVRPKTFTFKQYTSQFLVYAKSLRDQEITSGIHVQGGAWAGLDQDKYAGFMKMTSDWCDDYSFHAYPLTSCNDKHPTVQQLLQDSHGQAVIRSHRFLTKAAAQLKTTLTLGETNSVSCQGYGSVSDTFGAALWALDWTMNTVYTHFSGLYWHSHKGAPYNFVQYDGERAVAKPLYYAMYFYSLFAGRSYTLSSPNVITSNEKVKTWCIKDNENGTPRCLFIHKDLNATQPINVTLSWYQADLPKVDTEFIQLATLKGNSPFNGETVTAAGVTFDGEGKPQGEPQWTRVVASRRRNIISFNFEIRPTTAVIAATLPVQ</sequence>
<accession>A0A2P6NTI7</accession>
<name>A0A2P6NTI7_9EUKA</name>
<dbReference type="Proteomes" id="UP000241769">
    <property type="component" value="Unassembled WGS sequence"/>
</dbReference>
<proteinExistence type="predicted"/>
<organism evidence="2 3">
    <name type="scientific">Planoprotostelium fungivorum</name>
    <dbReference type="NCBI Taxonomy" id="1890364"/>
    <lineage>
        <taxon>Eukaryota</taxon>
        <taxon>Amoebozoa</taxon>
        <taxon>Evosea</taxon>
        <taxon>Variosea</taxon>
        <taxon>Cavosteliida</taxon>
        <taxon>Cavosteliaceae</taxon>
        <taxon>Planoprotostelium</taxon>
    </lineage>
</organism>
<feature type="signal peptide" evidence="1">
    <location>
        <begin position="1"/>
        <end position="19"/>
    </location>
</feature>
<dbReference type="InterPro" id="IPR017853">
    <property type="entry name" value="GH"/>
</dbReference>
<dbReference type="InParanoid" id="A0A2P6NTI7"/>
<evidence type="ECO:0000313" key="3">
    <source>
        <dbReference type="Proteomes" id="UP000241769"/>
    </source>
</evidence>
<comment type="caution">
    <text evidence="2">The sequence shown here is derived from an EMBL/GenBank/DDBJ whole genome shotgun (WGS) entry which is preliminary data.</text>
</comment>
<dbReference type="PANTHER" id="PTHR36183:SF2">
    <property type="entry name" value="BETA-GLUCURONIDASE C-TERMINAL DOMAIN-CONTAINING PROTEIN"/>
    <property type="match status" value="1"/>
</dbReference>
<dbReference type="EMBL" id="MDYQ01000021">
    <property type="protein sequence ID" value="PRP87261.1"/>
    <property type="molecule type" value="Genomic_DNA"/>
</dbReference>
<gene>
    <name evidence="2" type="ORF">PROFUN_01523</name>
</gene>
<dbReference type="InterPro" id="IPR052974">
    <property type="entry name" value="GH79_Enzymes"/>
</dbReference>
<evidence type="ECO:0008006" key="4">
    <source>
        <dbReference type="Google" id="ProtNLM"/>
    </source>
</evidence>
<feature type="chain" id="PRO_5015168789" description="Beta-glucuronidase C-terminal domain-containing protein" evidence="1">
    <location>
        <begin position="20"/>
        <end position="493"/>
    </location>
</feature>
<evidence type="ECO:0000256" key="1">
    <source>
        <dbReference type="SAM" id="SignalP"/>
    </source>
</evidence>
<dbReference type="OrthoDB" id="2796951at2759"/>
<dbReference type="Gene3D" id="3.20.20.80">
    <property type="entry name" value="Glycosidases"/>
    <property type="match status" value="1"/>
</dbReference>
<dbReference type="SUPFAM" id="SSF51445">
    <property type="entry name" value="(Trans)glycosidases"/>
    <property type="match status" value="1"/>
</dbReference>
<keyword evidence="3" id="KW-1185">Reference proteome</keyword>
<dbReference type="PANTHER" id="PTHR36183">
    <property type="entry name" value="BETA-GLUCURONIDASE"/>
    <property type="match status" value="1"/>
</dbReference>
<dbReference type="PROSITE" id="PS51257">
    <property type="entry name" value="PROKAR_LIPOPROTEIN"/>
    <property type="match status" value="1"/>
</dbReference>